<dbReference type="AlphaFoldDB" id="A0AAD9LSR4"/>
<keyword evidence="1" id="KW-0808">Transferase</keyword>
<dbReference type="Proteomes" id="UP001259832">
    <property type="component" value="Unassembled WGS sequence"/>
</dbReference>
<sequence>MTKTTAFDDPTVDVPMVDANRQEKLHWNVQPSEFSNLCSNPIRKIVDNIKKPAASTKTLIPLSLGGYAGRCNCDIYTSKF</sequence>
<name>A0AAD9LSR4_9STRA</name>
<gene>
    <name evidence="1" type="ORF">P3T76_000478</name>
</gene>
<protein>
    <submittedName>
        <fullName evidence="1">Tyrosine aminotransferase</fullName>
    </submittedName>
</protein>
<evidence type="ECO:0000313" key="2">
    <source>
        <dbReference type="Proteomes" id="UP001259832"/>
    </source>
</evidence>
<proteinExistence type="predicted"/>
<organism evidence="1 2">
    <name type="scientific">Phytophthora citrophthora</name>
    <dbReference type="NCBI Taxonomy" id="4793"/>
    <lineage>
        <taxon>Eukaryota</taxon>
        <taxon>Sar</taxon>
        <taxon>Stramenopiles</taxon>
        <taxon>Oomycota</taxon>
        <taxon>Peronosporomycetes</taxon>
        <taxon>Peronosporales</taxon>
        <taxon>Peronosporaceae</taxon>
        <taxon>Phytophthora</taxon>
    </lineage>
</organism>
<comment type="caution">
    <text evidence="1">The sequence shown here is derived from an EMBL/GenBank/DDBJ whole genome shotgun (WGS) entry which is preliminary data.</text>
</comment>
<reference evidence="1" key="1">
    <citation type="submission" date="2023-08" db="EMBL/GenBank/DDBJ databases">
        <title>Reference Genome Resource for the Citrus Pathogen Phytophthora citrophthora.</title>
        <authorList>
            <person name="Moller H."/>
            <person name="Coetzee B."/>
            <person name="Rose L.J."/>
            <person name="Van Niekerk J.M."/>
        </authorList>
    </citation>
    <scope>NUCLEOTIDE SEQUENCE</scope>
    <source>
        <strain evidence="1">STE-U-9442</strain>
    </source>
</reference>
<keyword evidence="2" id="KW-1185">Reference proteome</keyword>
<accession>A0AAD9LSR4</accession>
<dbReference type="EMBL" id="JASMQC010000001">
    <property type="protein sequence ID" value="KAK1948188.1"/>
    <property type="molecule type" value="Genomic_DNA"/>
</dbReference>
<dbReference type="GO" id="GO:0008483">
    <property type="term" value="F:transaminase activity"/>
    <property type="evidence" value="ECO:0007669"/>
    <property type="project" value="UniProtKB-KW"/>
</dbReference>
<keyword evidence="1" id="KW-0032">Aminotransferase</keyword>
<evidence type="ECO:0000313" key="1">
    <source>
        <dbReference type="EMBL" id="KAK1948188.1"/>
    </source>
</evidence>